<proteinExistence type="inferred from homology"/>
<evidence type="ECO:0000256" key="2">
    <source>
        <dbReference type="ARBA" id="ARBA00005058"/>
    </source>
</evidence>
<comment type="similarity">
    <text evidence="3 7">Belongs to the PNP/MTAP phosphorylase family.</text>
</comment>
<dbReference type="InterPro" id="IPR000845">
    <property type="entry name" value="Nucleoside_phosphorylase_d"/>
</dbReference>
<evidence type="ECO:0000256" key="7">
    <source>
        <dbReference type="PIRNR" id="PIRNR000477"/>
    </source>
</evidence>
<name>A0A7G1KT72_9NOCA</name>
<accession>A0A7G1KT72</accession>
<evidence type="ECO:0000256" key="3">
    <source>
        <dbReference type="ARBA" id="ARBA00006751"/>
    </source>
</evidence>
<evidence type="ECO:0000256" key="1">
    <source>
        <dbReference type="ARBA" id="ARBA00002678"/>
    </source>
</evidence>
<dbReference type="GO" id="GO:0009116">
    <property type="term" value="P:nucleoside metabolic process"/>
    <property type="evidence" value="ECO:0007669"/>
    <property type="project" value="InterPro"/>
</dbReference>
<evidence type="ECO:0000256" key="6">
    <source>
        <dbReference type="ARBA" id="ARBA00048556"/>
    </source>
</evidence>
<dbReference type="Gene3D" id="3.40.50.1580">
    <property type="entry name" value="Nucleoside phosphorylase domain"/>
    <property type="match status" value="1"/>
</dbReference>
<feature type="binding site" evidence="8">
    <location>
        <position position="184"/>
    </location>
    <ligand>
        <name>a purine D-ribonucleoside</name>
        <dbReference type="ChEBI" id="CHEBI:142355"/>
    </ligand>
</feature>
<comment type="function">
    <text evidence="1">The purine nucleoside phosphorylases catalyze the phosphorolytic breakdown of the N-glycosidic bond in the beta-(deoxy)ribonucleoside molecules, with the formation of the corresponding free purine bases and pentose-1-phosphate. Cleaves guanosine, inosine, 2'-deoxyguanosine and 2'-deoxyinosine.</text>
</comment>
<protein>
    <recommendedName>
        <fullName evidence="7">Purine nucleoside phosphorylase</fullName>
        <ecNumber evidence="7">2.4.2.1</ecNumber>
    </recommendedName>
    <alternativeName>
        <fullName evidence="7">Inosine-guanosine phosphorylase</fullName>
    </alternativeName>
</protein>
<evidence type="ECO:0000256" key="5">
    <source>
        <dbReference type="ARBA" id="ARBA00022679"/>
    </source>
</evidence>
<evidence type="ECO:0000256" key="8">
    <source>
        <dbReference type="PIRSR" id="PIRSR000477-2"/>
    </source>
</evidence>
<dbReference type="CDD" id="cd09009">
    <property type="entry name" value="PNP-EcPNPII_like"/>
    <property type="match status" value="1"/>
</dbReference>
<feature type="binding site" evidence="8">
    <location>
        <position position="115"/>
    </location>
    <ligand>
        <name>phosphate</name>
        <dbReference type="ChEBI" id="CHEBI:43474"/>
    </ligand>
</feature>
<gene>
    <name evidence="10" type="ORF">NWFMUON74_60840</name>
</gene>
<dbReference type="NCBIfam" id="TIGR01697">
    <property type="entry name" value="PNPH-PUNA-XAPA"/>
    <property type="match status" value="1"/>
</dbReference>
<dbReference type="KEGG" id="nwl:NWFMUON74_60840"/>
<sequence length="263" mass="27060">MVSHMLAEQAAAAIAERTGVARHRVAVVLGSGWQDAAAEIGTPTASVPMSDLPGFGAPTAQGHRNTVHSMLVNDTPTLVLMGRQHLYEGYEPADVVHGVRAAVAAGADTILLTNAAGGIRPGLRVGEPVLIGDHINLTGRTPLTGASFVDMVDAWDPELRTLAREVDPSLTEGVYAGLHGPQYETPAEIRMLGTAGADLVGMSTVLEAIAGRAAGARLLGISLVTNLAAGVTGAHLSHAEVLAEGHAAAPRLGKLLRGVLERL</sequence>
<feature type="binding site" evidence="8">
    <location>
        <position position="31"/>
    </location>
    <ligand>
        <name>phosphate</name>
        <dbReference type="ChEBI" id="CHEBI:43474"/>
    </ligand>
</feature>
<dbReference type="PANTHER" id="PTHR11904:SF9">
    <property type="entry name" value="PURINE NUCLEOSIDE PHOSPHORYLASE-RELATED"/>
    <property type="match status" value="1"/>
</dbReference>
<evidence type="ECO:0000313" key="10">
    <source>
        <dbReference type="EMBL" id="BCK58312.1"/>
    </source>
</evidence>
<evidence type="ECO:0000256" key="4">
    <source>
        <dbReference type="ARBA" id="ARBA00022676"/>
    </source>
</evidence>
<feature type="binding site" evidence="8">
    <location>
        <begin position="83"/>
        <end position="85"/>
    </location>
    <ligand>
        <name>phosphate</name>
        <dbReference type="ChEBI" id="CHEBI:43474"/>
    </ligand>
</feature>
<feature type="binding site" evidence="8">
    <location>
        <position position="203"/>
    </location>
    <ligand>
        <name>phosphate</name>
        <dbReference type="ChEBI" id="CHEBI:43474"/>
    </ligand>
</feature>
<comment type="catalytic activity">
    <reaction evidence="6">
        <text>a purine 2'-deoxy-D-ribonucleoside + phosphate = a purine nucleobase + 2-deoxy-alpha-D-ribose 1-phosphate</text>
        <dbReference type="Rhea" id="RHEA:36431"/>
        <dbReference type="ChEBI" id="CHEBI:26386"/>
        <dbReference type="ChEBI" id="CHEBI:43474"/>
        <dbReference type="ChEBI" id="CHEBI:57259"/>
        <dbReference type="ChEBI" id="CHEBI:142361"/>
        <dbReference type="EC" id="2.4.2.1"/>
    </reaction>
</comment>
<dbReference type="GO" id="GO:0004731">
    <property type="term" value="F:purine-nucleoside phosphorylase activity"/>
    <property type="evidence" value="ECO:0007669"/>
    <property type="project" value="UniProtKB-EC"/>
</dbReference>
<dbReference type="InterPro" id="IPR011268">
    <property type="entry name" value="Purine_phosphorylase"/>
</dbReference>
<dbReference type="InterPro" id="IPR035994">
    <property type="entry name" value="Nucleoside_phosphorylase_sf"/>
</dbReference>
<evidence type="ECO:0000313" key="11">
    <source>
        <dbReference type="Proteomes" id="UP000516173"/>
    </source>
</evidence>
<dbReference type="SUPFAM" id="SSF53167">
    <property type="entry name" value="Purine and uridine phosphorylases"/>
    <property type="match status" value="1"/>
</dbReference>
<dbReference type="EC" id="2.4.2.1" evidence="7"/>
<comment type="pathway">
    <text evidence="2 7">Purine metabolism; purine nucleoside salvage.</text>
</comment>
<reference evidence="10 11" key="1">
    <citation type="submission" date="2020-08" db="EMBL/GenBank/DDBJ databases">
        <title>Genome Sequencing of Nocardia wallacei strain FMUON74 and assembly.</title>
        <authorList>
            <person name="Toyokawa M."/>
            <person name="Uesaka K."/>
        </authorList>
    </citation>
    <scope>NUCLEOTIDE SEQUENCE [LARGE SCALE GENOMIC DNA]</scope>
    <source>
        <strain evidence="10 11">FMUON74</strain>
    </source>
</reference>
<dbReference type="Proteomes" id="UP000516173">
    <property type="component" value="Chromosome"/>
</dbReference>
<feature type="domain" description="Nucleoside phosphorylase" evidence="9">
    <location>
        <begin position="24"/>
        <end position="260"/>
    </location>
</feature>
<dbReference type="GO" id="GO:0005737">
    <property type="term" value="C:cytoplasm"/>
    <property type="evidence" value="ECO:0007669"/>
    <property type="project" value="TreeGrafter"/>
</dbReference>
<dbReference type="PANTHER" id="PTHR11904">
    <property type="entry name" value="METHYLTHIOADENOSINE/PURINE NUCLEOSIDE PHOSPHORYLASE"/>
    <property type="match status" value="1"/>
</dbReference>
<organism evidence="10 11">
    <name type="scientific">Nocardia wallacei</name>
    <dbReference type="NCBI Taxonomy" id="480035"/>
    <lineage>
        <taxon>Bacteria</taxon>
        <taxon>Bacillati</taxon>
        <taxon>Actinomycetota</taxon>
        <taxon>Actinomycetes</taxon>
        <taxon>Mycobacteriales</taxon>
        <taxon>Nocardiaceae</taxon>
        <taxon>Nocardia</taxon>
    </lineage>
</organism>
<dbReference type="PIRSF" id="PIRSF000477">
    <property type="entry name" value="PurNPase"/>
    <property type="match status" value="1"/>
</dbReference>
<keyword evidence="5 7" id="KW-0808">Transferase</keyword>
<keyword evidence="11" id="KW-1185">Reference proteome</keyword>
<keyword evidence="4 7" id="KW-0328">Glycosyltransferase</keyword>
<dbReference type="AlphaFoldDB" id="A0A7G1KT72"/>
<dbReference type="NCBIfam" id="NF006054">
    <property type="entry name" value="PRK08202.1"/>
    <property type="match status" value="1"/>
</dbReference>
<dbReference type="EMBL" id="AP023396">
    <property type="protein sequence ID" value="BCK58312.1"/>
    <property type="molecule type" value="Genomic_DNA"/>
</dbReference>
<dbReference type="UniPathway" id="UPA00606"/>
<evidence type="ECO:0000259" key="9">
    <source>
        <dbReference type="Pfam" id="PF01048"/>
    </source>
</evidence>
<dbReference type="Pfam" id="PF01048">
    <property type="entry name" value="PNP_UDP_1"/>
    <property type="match status" value="1"/>
</dbReference>
<feature type="binding site" evidence="8">
    <location>
        <position position="226"/>
    </location>
    <ligand>
        <name>a purine D-ribonucleoside</name>
        <dbReference type="ChEBI" id="CHEBI:142355"/>
    </ligand>
</feature>
<feature type="binding site" evidence="8">
    <location>
        <position position="63"/>
    </location>
    <ligand>
        <name>phosphate</name>
        <dbReference type="ChEBI" id="CHEBI:43474"/>
    </ligand>
</feature>